<evidence type="ECO:0000313" key="3">
    <source>
        <dbReference type="Proteomes" id="UP000479190"/>
    </source>
</evidence>
<keyword evidence="3" id="KW-1185">Reference proteome</keyword>
<evidence type="ECO:0000313" key="2">
    <source>
        <dbReference type="EMBL" id="CAB0030185.1"/>
    </source>
</evidence>
<name>A0A6H5HWV6_9HYME</name>
<evidence type="ECO:0000256" key="1">
    <source>
        <dbReference type="SAM" id="MobiDB-lite"/>
    </source>
</evidence>
<proteinExistence type="predicted"/>
<reference evidence="2 3" key="1">
    <citation type="submission" date="2020-02" db="EMBL/GenBank/DDBJ databases">
        <authorList>
            <person name="Ferguson B K."/>
        </authorList>
    </citation>
    <scope>NUCLEOTIDE SEQUENCE [LARGE SCALE GENOMIC DNA]</scope>
</reference>
<feature type="region of interest" description="Disordered" evidence="1">
    <location>
        <begin position="95"/>
        <end position="115"/>
    </location>
</feature>
<gene>
    <name evidence="2" type="ORF">TBRA_LOCUS2195</name>
</gene>
<accession>A0A6H5HWV6</accession>
<feature type="region of interest" description="Disordered" evidence="1">
    <location>
        <begin position="54"/>
        <end position="73"/>
    </location>
</feature>
<dbReference type="EMBL" id="CADCXV010000437">
    <property type="protein sequence ID" value="CAB0030185.1"/>
    <property type="molecule type" value="Genomic_DNA"/>
</dbReference>
<sequence>MYPTMINHIKKKSLVPKIDWSSRFLLRLFHYLENNFGLITVIKILAKSGAGHLGAQKDESRSKVPPRPLSAEKAVCSPPYYSRSMELEAACTSTLGRTQTRHPSAMPSDSRIQSSLTRTNTMSVTKTDLYPSTIVVIASVNRRQQQQLDQPAPGKLPKPRPAQHRGSPSTRRNRYQGEGCIYICQHPVEPHQGKPDVAANSREQRPKH</sequence>
<protein>
    <submittedName>
        <fullName evidence="2">Uncharacterized protein</fullName>
    </submittedName>
</protein>
<organism evidence="2 3">
    <name type="scientific">Trichogramma brassicae</name>
    <dbReference type="NCBI Taxonomy" id="86971"/>
    <lineage>
        <taxon>Eukaryota</taxon>
        <taxon>Metazoa</taxon>
        <taxon>Ecdysozoa</taxon>
        <taxon>Arthropoda</taxon>
        <taxon>Hexapoda</taxon>
        <taxon>Insecta</taxon>
        <taxon>Pterygota</taxon>
        <taxon>Neoptera</taxon>
        <taxon>Endopterygota</taxon>
        <taxon>Hymenoptera</taxon>
        <taxon>Apocrita</taxon>
        <taxon>Proctotrupomorpha</taxon>
        <taxon>Chalcidoidea</taxon>
        <taxon>Trichogrammatidae</taxon>
        <taxon>Trichogramma</taxon>
    </lineage>
</organism>
<dbReference type="Proteomes" id="UP000479190">
    <property type="component" value="Unassembled WGS sequence"/>
</dbReference>
<feature type="region of interest" description="Disordered" evidence="1">
    <location>
        <begin position="143"/>
        <end position="208"/>
    </location>
</feature>
<dbReference type="AlphaFoldDB" id="A0A6H5HWV6"/>